<keyword evidence="3" id="KW-1185">Reference proteome</keyword>
<dbReference type="RefSeq" id="WP_025208887.1">
    <property type="nucleotide sequence ID" value="NZ_CP006932.1"/>
</dbReference>
<dbReference type="EMBL" id="CP006932">
    <property type="protein sequence ID" value="AHK22599.1"/>
    <property type="molecule type" value="Genomic_DNA"/>
</dbReference>
<dbReference type="HOGENOM" id="CLU_1275764_0_0_14"/>
<sequence>MELLFYLRKIWNLKSLVILILFFLIWSTFFIELNSVFQVVKDHLETWKLDPPRIIMYFSLINLISISFVVVLIDRWKKLKFQLNNFKLRNSYYYSIIISCLVILLISIIFYYLVAYFVLSNFNTSYTKRWFYYFMINCTFLYFISILISFKFKIIYSAFLFPIYFILLLIFISGSGIYPTFYQYRNIIIGSEGLFLFLLIIILLIDYLVGRYKDNN</sequence>
<dbReference type="STRING" id="1427984.X271_00498"/>
<evidence type="ECO:0000256" key="1">
    <source>
        <dbReference type="SAM" id="Phobius"/>
    </source>
</evidence>
<protein>
    <submittedName>
        <fullName evidence="2">Uncharacterized protein</fullName>
    </submittedName>
</protein>
<feature type="transmembrane region" description="Helical" evidence="1">
    <location>
        <begin position="12"/>
        <end position="31"/>
    </location>
</feature>
<dbReference type="Proteomes" id="UP000019450">
    <property type="component" value="Chromosome"/>
</dbReference>
<gene>
    <name evidence="2" type="ORF">X271_00498</name>
</gene>
<feature type="transmembrane region" description="Helical" evidence="1">
    <location>
        <begin position="187"/>
        <end position="209"/>
    </location>
</feature>
<accession>W8GFN6</accession>
<feature type="transmembrane region" description="Helical" evidence="1">
    <location>
        <begin position="159"/>
        <end position="181"/>
    </location>
</feature>
<feature type="transmembrane region" description="Helical" evidence="1">
    <location>
        <begin position="54"/>
        <end position="73"/>
    </location>
</feature>
<feature type="transmembrane region" description="Helical" evidence="1">
    <location>
        <begin position="93"/>
        <end position="118"/>
    </location>
</feature>
<reference evidence="2 3" key="1">
    <citation type="journal article" date="2014" name="Genome Biol. Evol.">
        <title>Phylogenomics of "Candidatus Hepatoplasma crinochetorum," a Lineage of Mollicutes Associated with Noninsect Arthropods.</title>
        <authorList>
            <person name="Leclercq S."/>
            <person name="Dittmer J."/>
            <person name="Bouchon D."/>
            <person name="Cordaux R."/>
        </authorList>
    </citation>
    <scope>NUCLEOTIDE SEQUENCE [LARGE SCALE GENOMIC DNA]</scope>
    <source>
        <strain evidence="2 3">Av</strain>
    </source>
</reference>
<keyword evidence="1" id="KW-0472">Membrane</keyword>
<dbReference type="KEGG" id="hcr:X271_00498"/>
<evidence type="ECO:0000313" key="2">
    <source>
        <dbReference type="EMBL" id="AHK22599.1"/>
    </source>
</evidence>
<organism evidence="2 3">
    <name type="scientific">Candidatus Hepatoplasma crinochetorum Av</name>
    <dbReference type="NCBI Taxonomy" id="1427984"/>
    <lineage>
        <taxon>Bacteria</taxon>
        <taxon>Bacillati</taxon>
        <taxon>Mycoplasmatota</taxon>
        <taxon>Mollicutes</taxon>
        <taxon>Candidatus Hepatoplasmataceae</taxon>
        <taxon>Candidatus Hepatoplasma</taxon>
    </lineage>
</organism>
<feature type="transmembrane region" description="Helical" evidence="1">
    <location>
        <begin position="130"/>
        <end position="152"/>
    </location>
</feature>
<dbReference type="AlphaFoldDB" id="W8GFN6"/>
<proteinExistence type="predicted"/>
<name>W8GFN6_9MOLU</name>
<keyword evidence="1" id="KW-0812">Transmembrane</keyword>
<evidence type="ECO:0000313" key="3">
    <source>
        <dbReference type="Proteomes" id="UP000019450"/>
    </source>
</evidence>
<keyword evidence="1" id="KW-1133">Transmembrane helix</keyword>